<evidence type="ECO:0000313" key="2">
    <source>
        <dbReference type="Proteomes" id="UP001162060"/>
    </source>
</evidence>
<gene>
    <name evidence="1" type="ORF">PM001_LOCUS20677</name>
</gene>
<dbReference type="InterPro" id="IPR036691">
    <property type="entry name" value="Endo/exonu/phosph_ase_sf"/>
</dbReference>
<dbReference type="Proteomes" id="UP001162060">
    <property type="component" value="Unassembled WGS sequence"/>
</dbReference>
<accession>A0AAV1UPI0</accession>
<name>A0AAV1UPI0_9STRA</name>
<protein>
    <submittedName>
        <fullName evidence="1">Uncharacterized protein</fullName>
    </submittedName>
</protein>
<dbReference type="Gene3D" id="3.60.10.10">
    <property type="entry name" value="Endonuclease/exonuclease/phosphatase"/>
    <property type="match status" value="1"/>
</dbReference>
<proteinExistence type="predicted"/>
<dbReference type="EMBL" id="CAKLBY020000221">
    <property type="protein sequence ID" value="CAK7935527.1"/>
    <property type="molecule type" value="Genomic_DNA"/>
</dbReference>
<dbReference type="AlphaFoldDB" id="A0AAV1UPI0"/>
<comment type="caution">
    <text evidence="1">The sequence shown here is derived from an EMBL/GenBank/DDBJ whole genome shotgun (WGS) entry which is preliminary data.</text>
</comment>
<evidence type="ECO:0000313" key="1">
    <source>
        <dbReference type="EMBL" id="CAK7935527.1"/>
    </source>
</evidence>
<organism evidence="1 2">
    <name type="scientific">Peronospora matthiolae</name>
    <dbReference type="NCBI Taxonomy" id="2874970"/>
    <lineage>
        <taxon>Eukaryota</taxon>
        <taxon>Sar</taxon>
        <taxon>Stramenopiles</taxon>
        <taxon>Oomycota</taxon>
        <taxon>Peronosporomycetes</taxon>
        <taxon>Peronosporales</taxon>
        <taxon>Peronosporaceae</taxon>
        <taxon>Peronospora</taxon>
    </lineage>
</organism>
<sequence>MGDFNMTMDLLLDQATPGSTFREAGRAELFEWMISLGLVNFRRLESPDLRKFMGPKSTNSIDYCLASFYFDDKFVRSSTHLLGTKFGSVDRVPEEFSLSSHSPPPNSSLPFKCPTWLLKIDQVQEQLSRNL</sequence>
<reference evidence="1" key="1">
    <citation type="submission" date="2024-01" db="EMBL/GenBank/DDBJ databases">
        <authorList>
            <person name="Webb A."/>
        </authorList>
    </citation>
    <scope>NUCLEOTIDE SEQUENCE</scope>
    <source>
        <strain evidence="1">Pm1</strain>
    </source>
</reference>